<evidence type="ECO:0000313" key="1">
    <source>
        <dbReference type="EMBL" id="ABB49052.1"/>
    </source>
</evidence>
<protein>
    <submittedName>
        <fullName evidence="1">FMRFamide-like peptide 12</fullName>
    </submittedName>
</protein>
<reference evidence="1" key="1">
    <citation type="submission" date="2005-10" db="EMBL/GenBank/DDBJ databases">
        <title>FMRFamide-like peptides in Meloidogyne species.</title>
        <authorList>
            <person name="Johnston M.J.G."/>
            <person name="Fleming C.C."/>
            <person name="Catney K.M."/>
            <person name="Maule A.G."/>
        </authorList>
    </citation>
    <scope>NUCLEOTIDE SEQUENCE</scope>
</reference>
<reference evidence="1" key="2">
    <citation type="journal article" date="2009" name="J. Helminthol.">
        <title>FMRFamide-like peptides in root knot nematodes and their potential role in nematode physiology.</title>
        <authorList>
            <person name="Johnston M.J."/>
            <person name="McVeigh P."/>
            <person name="McMaster S."/>
            <person name="Fleming C.C."/>
            <person name="Maule A.G."/>
        </authorList>
    </citation>
    <scope>NUCLEOTIDE SEQUENCE</scope>
</reference>
<dbReference type="EMBL" id="DQ228710">
    <property type="protein sequence ID" value="ABB49052.1"/>
    <property type="molecule type" value="mRNA"/>
</dbReference>
<accession>Q2Q3Z1</accession>
<name>Q2Q3Z1_9BILA</name>
<proteinExistence type="evidence at transcript level"/>
<gene>
    <name evidence="1" type="primary">FLP-12</name>
</gene>
<dbReference type="AlphaFoldDB" id="Q2Q3Z1"/>
<sequence length="107" mass="12449">MFYYPKNILFFTVCVVAITTSIAINVQNMNDFQKSRFAREFPGENVLNGESKQQQPHTLDEEILGRIEVQLMGAMEMLQNYKAASSTPAKYTEKRKNNKFEFIRFGR</sequence>
<organism evidence="1">
    <name type="scientific">Meloidogyne minor</name>
    <dbReference type="NCBI Taxonomy" id="235213"/>
    <lineage>
        <taxon>Eukaryota</taxon>
        <taxon>Metazoa</taxon>
        <taxon>Ecdysozoa</taxon>
        <taxon>Nematoda</taxon>
        <taxon>Chromadorea</taxon>
        <taxon>Rhabditida</taxon>
        <taxon>Tylenchina</taxon>
        <taxon>Tylenchomorpha</taxon>
        <taxon>Tylenchoidea</taxon>
        <taxon>Meloidogynidae</taxon>
        <taxon>Meloidogyninae</taxon>
        <taxon>Meloidogyne</taxon>
    </lineage>
</organism>